<evidence type="ECO:0000256" key="1">
    <source>
        <dbReference type="SAM" id="MobiDB-lite"/>
    </source>
</evidence>
<accession>A0ABY5YUX4</accession>
<sequence length="74" mass="7718">MTNEDERYTMGTTGTPGRSGADAIDEDDAVNGSAVGARTVGLGGEPDDPALPFDHQPEPGDKLHLPRDAVQRGD</sequence>
<protein>
    <submittedName>
        <fullName evidence="2">Uncharacterized protein</fullName>
    </submittedName>
</protein>
<dbReference type="Proteomes" id="UP001058271">
    <property type="component" value="Chromosome"/>
</dbReference>
<dbReference type="RefSeq" id="WP_260722786.1">
    <property type="nucleotide sequence ID" value="NZ_BAAABS010000062.1"/>
</dbReference>
<reference evidence="2" key="1">
    <citation type="submission" date="2021-04" db="EMBL/GenBank/DDBJ databases">
        <title>Biosynthetic gene clusters of Dactylosporangioum roseum.</title>
        <authorList>
            <person name="Hartkoorn R.C."/>
            <person name="Beaudoing E."/>
            <person name="Hot D."/>
            <person name="Moureu S."/>
        </authorList>
    </citation>
    <scope>NUCLEOTIDE SEQUENCE</scope>
    <source>
        <strain evidence="2">NRRL B-16295</strain>
    </source>
</reference>
<name>A0ABY5YUX4_9ACTN</name>
<gene>
    <name evidence="2" type="ORF">Drose_19675</name>
</gene>
<feature type="region of interest" description="Disordered" evidence="1">
    <location>
        <begin position="1"/>
        <end position="74"/>
    </location>
</feature>
<evidence type="ECO:0000313" key="3">
    <source>
        <dbReference type="Proteomes" id="UP001058271"/>
    </source>
</evidence>
<dbReference type="EMBL" id="CP073721">
    <property type="protein sequence ID" value="UWZ33533.1"/>
    <property type="molecule type" value="Genomic_DNA"/>
</dbReference>
<proteinExistence type="predicted"/>
<keyword evidence="3" id="KW-1185">Reference proteome</keyword>
<evidence type="ECO:0000313" key="2">
    <source>
        <dbReference type="EMBL" id="UWZ33533.1"/>
    </source>
</evidence>
<organism evidence="2 3">
    <name type="scientific">Dactylosporangium roseum</name>
    <dbReference type="NCBI Taxonomy" id="47989"/>
    <lineage>
        <taxon>Bacteria</taxon>
        <taxon>Bacillati</taxon>
        <taxon>Actinomycetota</taxon>
        <taxon>Actinomycetes</taxon>
        <taxon>Micromonosporales</taxon>
        <taxon>Micromonosporaceae</taxon>
        <taxon>Dactylosporangium</taxon>
    </lineage>
</organism>
<feature type="compositionally biased region" description="Basic and acidic residues" evidence="1">
    <location>
        <begin position="55"/>
        <end position="74"/>
    </location>
</feature>